<evidence type="ECO:0000313" key="10">
    <source>
        <dbReference type="EMBL" id="WMD18285.1"/>
    </source>
</evidence>
<evidence type="ECO:0000256" key="9">
    <source>
        <dbReference type="SAM" id="MobiDB-lite"/>
    </source>
</evidence>
<keyword evidence="2 7" id="KW-0408">Iron</keyword>
<comment type="catalytic activity">
    <reaction evidence="7 8">
        <text>heme b + 2 H(+) = protoporphyrin IX + Fe(2+)</text>
        <dbReference type="Rhea" id="RHEA:22584"/>
        <dbReference type="ChEBI" id="CHEBI:15378"/>
        <dbReference type="ChEBI" id="CHEBI:29033"/>
        <dbReference type="ChEBI" id="CHEBI:57306"/>
        <dbReference type="ChEBI" id="CHEBI:60344"/>
        <dbReference type="EC" id="4.98.1.1"/>
    </reaction>
</comment>
<protein>
    <recommendedName>
        <fullName evidence="7 8">Ferrochelatase</fullName>
        <ecNumber evidence="7 8">4.98.1.1</ecNumber>
    </recommendedName>
    <alternativeName>
        <fullName evidence="7">Heme synthase</fullName>
    </alternativeName>
    <alternativeName>
        <fullName evidence="7">Protoheme ferro-lyase</fullName>
    </alternativeName>
</protein>
<comment type="similarity">
    <text evidence="1 7 8">Belongs to the ferrochelatase family.</text>
</comment>
<dbReference type="PANTHER" id="PTHR11108:SF1">
    <property type="entry name" value="FERROCHELATASE, MITOCHONDRIAL"/>
    <property type="match status" value="1"/>
</dbReference>
<keyword evidence="7 8" id="KW-0963">Cytoplasm</keyword>
<name>A0ABY9LV54_9BURK</name>
<dbReference type="NCBIfam" id="TIGR00109">
    <property type="entry name" value="hemH"/>
    <property type="match status" value="1"/>
</dbReference>
<comment type="subcellular location">
    <subcellularLocation>
        <location evidence="7 8">Cytoplasm</location>
    </subcellularLocation>
</comment>
<dbReference type="PROSITE" id="PS00534">
    <property type="entry name" value="FERROCHELATASE"/>
    <property type="match status" value="1"/>
</dbReference>
<evidence type="ECO:0000313" key="11">
    <source>
        <dbReference type="Proteomes" id="UP001234798"/>
    </source>
</evidence>
<feature type="binding site" evidence="7">
    <location>
        <position position="228"/>
    </location>
    <ligand>
        <name>Fe(2+)</name>
        <dbReference type="ChEBI" id="CHEBI:29033"/>
    </ligand>
</feature>
<evidence type="ECO:0000256" key="6">
    <source>
        <dbReference type="ARBA" id="ARBA00024536"/>
    </source>
</evidence>
<evidence type="ECO:0000256" key="8">
    <source>
        <dbReference type="RuleBase" id="RU000607"/>
    </source>
</evidence>
<comment type="catalytic activity">
    <reaction evidence="6">
        <text>Fe-coproporphyrin III + 2 H(+) = coproporphyrin III + Fe(2+)</text>
        <dbReference type="Rhea" id="RHEA:49572"/>
        <dbReference type="ChEBI" id="CHEBI:15378"/>
        <dbReference type="ChEBI" id="CHEBI:29033"/>
        <dbReference type="ChEBI" id="CHEBI:68438"/>
        <dbReference type="ChEBI" id="CHEBI:131725"/>
        <dbReference type="EC" id="4.99.1.9"/>
    </reaction>
    <physiologicalReaction direction="right-to-left" evidence="6">
        <dbReference type="Rhea" id="RHEA:49574"/>
    </physiologicalReaction>
</comment>
<evidence type="ECO:0000256" key="2">
    <source>
        <dbReference type="ARBA" id="ARBA00023004"/>
    </source>
</evidence>
<evidence type="ECO:0000256" key="5">
    <source>
        <dbReference type="ARBA" id="ARBA00023244"/>
    </source>
</evidence>
<dbReference type="InterPro" id="IPR001015">
    <property type="entry name" value="Ferrochelatase"/>
</dbReference>
<dbReference type="PANTHER" id="PTHR11108">
    <property type="entry name" value="FERROCHELATASE"/>
    <property type="match status" value="1"/>
</dbReference>
<dbReference type="EC" id="4.98.1.1" evidence="7 8"/>
<dbReference type="Pfam" id="PF00762">
    <property type="entry name" value="Ferrochelatase"/>
    <property type="match status" value="1"/>
</dbReference>
<dbReference type="CDD" id="cd03411">
    <property type="entry name" value="Ferrochelatase_N"/>
    <property type="match status" value="1"/>
</dbReference>
<dbReference type="HAMAP" id="MF_00323">
    <property type="entry name" value="Ferrochelatase"/>
    <property type="match status" value="1"/>
</dbReference>
<evidence type="ECO:0000256" key="3">
    <source>
        <dbReference type="ARBA" id="ARBA00023133"/>
    </source>
</evidence>
<sequence>MFLRLFKYLWPERYLPETEQDDPFNEDPPPRGVGKVGVLLVNLGTPDTPGKKDIRKYLGEFLSDPRVIEIPRYLWKPILHGLVLTLRPKKLEPRYAGVWMKEGSPLMVYSRRQADGVRAALDAAGLDAVVELGMRYGNPSIPDAITRLRAQGCERILTVPLYPQYAASTTATVVDAVTRHAGRLRDQPELRFIKRFYDEPAYLDALAGRIEAYWQDHGKPQKLVMSFHGLPRYSIELGDPYYRDCMETARLLSERLSLPREHIEVTFQSRFGTARWLEPYTEPTLKALAASGTTEVDVVCPGFVADCLETLEEISLECRDAFIASGGKQFRYIPAINDDPVWIAGLARLVERHLQGWSRAAPQVDRQDAPQLTDLKEKAHAP</sequence>
<reference evidence="10 11" key="1">
    <citation type="submission" date="2023-08" db="EMBL/GenBank/DDBJ databases">
        <title>Achromobacter seleniivolatilans sp. nov., isolated from seleniferous soil.</title>
        <authorList>
            <person name="Zhang S."/>
            <person name="Li K."/>
            <person name="Peng J."/>
            <person name="Zhao Q."/>
            <person name="Wang H."/>
            <person name="Guo Y."/>
        </authorList>
    </citation>
    <scope>NUCLEOTIDE SEQUENCE [LARGE SCALE GENOMIC DNA]</scope>
    <source>
        <strain evidence="10 11">R39</strain>
    </source>
</reference>
<keyword evidence="11" id="KW-1185">Reference proteome</keyword>
<dbReference type="InterPro" id="IPR019772">
    <property type="entry name" value="Ferrochelatase_AS"/>
</dbReference>
<keyword evidence="4 7" id="KW-0456">Lyase</keyword>
<feature type="region of interest" description="Disordered" evidence="9">
    <location>
        <begin position="360"/>
        <end position="382"/>
    </location>
</feature>
<evidence type="ECO:0000256" key="1">
    <source>
        <dbReference type="ARBA" id="ARBA00007718"/>
    </source>
</evidence>
<dbReference type="Proteomes" id="UP001234798">
    <property type="component" value="Chromosome"/>
</dbReference>
<gene>
    <name evidence="7 10" type="primary">hemH</name>
    <name evidence="10" type="ORF">RAS12_16700</name>
</gene>
<evidence type="ECO:0000256" key="4">
    <source>
        <dbReference type="ARBA" id="ARBA00023239"/>
    </source>
</evidence>
<dbReference type="CDD" id="cd00419">
    <property type="entry name" value="Ferrochelatase_C"/>
    <property type="match status" value="1"/>
</dbReference>
<comment type="pathway">
    <text evidence="7 8">Porphyrin-containing compound metabolism; protoheme biosynthesis; protoheme from protoporphyrin-IX: step 1/1.</text>
</comment>
<dbReference type="InterPro" id="IPR033644">
    <property type="entry name" value="Ferrochelatase_C"/>
</dbReference>
<keyword evidence="5 7" id="KW-0627">Porphyrin biosynthesis</keyword>
<dbReference type="InterPro" id="IPR033659">
    <property type="entry name" value="Ferrochelatase_N"/>
</dbReference>
<dbReference type="EMBL" id="CP132976">
    <property type="protein sequence ID" value="WMD18285.1"/>
    <property type="molecule type" value="Genomic_DNA"/>
</dbReference>
<feature type="binding site" evidence="7">
    <location>
        <position position="309"/>
    </location>
    <ligand>
        <name>Fe(2+)</name>
        <dbReference type="ChEBI" id="CHEBI:29033"/>
    </ligand>
</feature>
<evidence type="ECO:0000256" key="7">
    <source>
        <dbReference type="HAMAP-Rule" id="MF_00323"/>
    </source>
</evidence>
<proteinExistence type="inferred from homology"/>
<organism evidence="10 11">
    <name type="scientific">Achromobacter seleniivolatilans</name>
    <dbReference type="NCBI Taxonomy" id="3047478"/>
    <lineage>
        <taxon>Bacteria</taxon>
        <taxon>Pseudomonadati</taxon>
        <taxon>Pseudomonadota</taxon>
        <taxon>Betaproteobacteria</taxon>
        <taxon>Burkholderiales</taxon>
        <taxon>Alcaligenaceae</taxon>
        <taxon>Achromobacter</taxon>
    </lineage>
</organism>
<comment type="function">
    <text evidence="7 8">Catalyzes the ferrous insertion into protoporphyrin IX.</text>
</comment>
<keyword evidence="3 7" id="KW-0350">Heme biosynthesis</keyword>
<keyword evidence="7" id="KW-0479">Metal-binding</keyword>
<dbReference type="Gene3D" id="3.40.50.1400">
    <property type="match status" value="2"/>
</dbReference>
<dbReference type="RefSeq" id="WP_306937280.1">
    <property type="nucleotide sequence ID" value="NZ_CP132976.1"/>
</dbReference>
<accession>A0ABY9LV54</accession>
<dbReference type="SUPFAM" id="SSF53800">
    <property type="entry name" value="Chelatase"/>
    <property type="match status" value="1"/>
</dbReference>